<dbReference type="SUPFAM" id="SSF52058">
    <property type="entry name" value="L domain-like"/>
    <property type="match status" value="1"/>
</dbReference>
<evidence type="ECO:0000313" key="2">
    <source>
        <dbReference type="Proteomes" id="UP001500751"/>
    </source>
</evidence>
<reference evidence="1 2" key="1">
    <citation type="journal article" date="2019" name="Int. J. Syst. Evol. Microbiol.">
        <title>The Global Catalogue of Microorganisms (GCM) 10K type strain sequencing project: providing services to taxonomists for standard genome sequencing and annotation.</title>
        <authorList>
            <consortium name="The Broad Institute Genomics Platform"/>
            <consortium name="The Broad Institute Genome Sequencing Center for Infectious Disease"/>
            <person name="Wu L."/>
            <person name="Ma J."/>
        </authorList>
    </citation>
    <scope>NUCLEOTIDE SEQUENCE [LARGE SCALE GENOMIC DNA]</scope>
    <source>
        <strain evidence="1 2">JCM 16014</strain>
    </source>
</reference>
<sequence length="422" mass="46306">MAVGQAEDDPERQNRLLDGLMRRAEESQSIQSAQSLHESRQLWLLAAACIAEPGMVDPERVERIRQETHEFLPPRTTYEAEAAAKAGHFVLDLLAELAVREHLDGEQAAATIHTASLVAVDDPISVGLFRRFRKRTEEQITPALISAWHKAADPSAFADQVLADADLSHGPVGINDPELIRWLFKLRNLTNLTINLPSGHRLDLESLSGMEKIRTLSVGGPLNLELAPLTTLPNLGVLRISSATSLDFARLSQLTHLTWLGLSQMKSVSLGPLAELRELATLSLNNIDTLDLSPLRHQSSITSLVLESLDSLDVTPIAAMRGLSTLRLTNVTNTWLPSLGEAGQIVDLRLSHVDTGPNILPDLTFVSRMANLSSLSLRGMPGIDLSPLAKAPQNLQLLLFNMPNVSVQALSRRKDITIRRHY</sequence>
<keyword evidence="2" id="KW-1185">Reference proteome</keyword>
<proteinExistence type="predicted"/>
<dbReference type="EMBL" id="BAAAQN010000043">
    <property type="protein sequence ID" value="GAA2047441.1"/>
    <property type="molecule type" value="Genomic_DNA"/>
</dbReference>
<organism evidence="1 2">
    <name type="scientific">Catenulispora yoronensis</name>
    <dbReference type="NCBI Taxonomy" id="450799"/>
    <lineage>
        <taxon>Bacteria</taxon>
        <taxon>Bacillati</taxon>
        <taxon>Actinomycetota</taxon>
        <taxon>Actinomycetes</taxon>
        <taxon>Catenulisporales</taxon>
        <taxon>Catenulisporaceae</taxon>
        <taxon>Catenulispora</taxon>
    </lineage>
</organism>
<name>A0ABN2V135_9ACTN</name>
<gene>
    <name evidence="1" type="ORF">GCM10009839_60730</name>
</gene>
<accession>A0ABN2V135</accession>
<protein>
    <recommendedName>
        <fullName evidence="3">Leucine-rich repeat domain-containing protein</fullName>
    </recommendedName>
</protein>
<evidence type="ECO:0000313" key="1">
    <source>
        <dbReference type="EMBL" id="GAA2047441.1"/>
    </source>
</evidence>
<comment type="caution">
    <text evidence="1">The sequence shown here is derived from an EMBL/GenBank/DDBJ whole genome shotgun (WGS) entry which is preliminary data.</text>
</comment>
<dbReference type="Gene3D" id="3.80.10.10">
    <property type="entry name" value="Ribonuclease Inhibitor"/>
    <property type="match status" value="1"/>
</dbReference>
<dbReference type="Proteomes" id="UP001500751">
    <property type="component" value="Unassembled WGS sequence"/>
</dbReference>
<dbReference type="InterPro" id="IPR032675">
    <property type="entry name" value="LRR_dom_sf"/>
</dbReference>
<evidence type="ECO:0008006" key="3">
    <source>
        <dbReference type="Google" id="ProtNLM"/>
    </source>
</evidence>